<keyword evidence="2" id="KW-1185">Reference proteome</keyword>
<evidence type="ECO:0000313" key="1">
    <source>
        <dbReference type="EMBL" id="GBM56007.1"/>
    </source>
</evidence>
<organism evidence="1 2">
    <name type="scientific">Araneus ventricosus</name>
    <name type="common">Orbweaver spider</name>
    <name type="synonym">Epeira ventricosa</name>
    <dbReference type="NCBI Taxonomy" id="182803"/>
    <lineage>
        <taxon>Eukaryota</taxon>
        <taxon>Metazoa</taxon>
        <taxon>Ecdysozoa</taxon>
        <taxon>Arthropoda</taxon>
        <taxon>Chelicerata</taxon>
        <taxon>Arachnida</taxon>
        <taxon>Araneae</taxon>
        <taxon>Araneomorphae</taxon>
        <taxon>Entelegynae</taxon>
        <taxon>Araneoidea</taxon>
        <taxon>Araneidae</taxon>
        <taxon>Araneus</taxon>
    </lineage>
</organism>
<proteinExistence type="predicted"/>
<name>A0A4Y2GS66_ARAVE</name>
<reference evidence="1 2" key="1">
    <citation type="journal article" date="2019" name="Sci. Rep.">
        <title>Orb-weaving spider Araneus ventricosus genome elucidates the spidroin gene catalogue.</title>
        <authorList>
            <person name="Kono N."/>
            <person name="Nakamura H."/>
            <person name="Ohtoshi R."/>
            <person name="Moran D.A.P."/>
            <person name="Shinohara A."/>
            <person name="Yoshida Y."/>
            <person name="Fujiwara M."/>
            <person name="Mori M."/>
            <person name="Tomita M."/>
            <person name="Arakawa K."/>
        </authorList>
    </citation>
    <scope>NUCLEOTIDE SEQUENCE [LARGE SCALE GENOMIC DNA]</scope>
</reference>
<accession>A0A4Y2GS66</accession>
<dbReference type="EMBL" id="BGPR01001523">
    <property type="protein sequence ID" value="GBM56007.1"/>
    <property type="molecule type" value="Genomic_DNA"/>
</dbReference>
<dbReference type="Proteomes" id="UP000499080">
    <property type="component" value="Unassembled WGS sequence"/>
</dbReference>
<gene>
    <name evidence="1" type="ORF">AVEN_45150_1</name>
</gene>
<evidence type="ECO:0000313" key="2">
    <source>
        <dbReference type="Proteomes" id="UP000499080"/>
    </source>
</evidence>
<protein>
    <submittedName>
        <fullName evidence="1">Uncharacterized protein</fullName>
    </submittedName>
</protein>
<sequence length="91" mass="10030">MRGGAVAGSKVSTLKCMFETDSTEDSALFGAWCTLNLPSRIRRLERRLLSWKFGSRIPAQVLSPSADQGSKLQGQDRFSLSLSQALIQQIK</sequence>
<comment type="caution">
    <text evidence="1">The sequence shown here is derived from an EMBL/GenBank/DDBJ whole genome shotgun (WGS) entry which is preliminary data.</text>
</comment>
<dbReference type="AlphaFoldDB" id="A0A4Y2GS66"/>